<organism evidence="4 5">
    <name type="scientific">Amphimedon queenslandica</name>
    <name type="common">Sponge</name>
    <dbReference type="NCBI Taxonomy" id="400682"/>
    <lineage>
        <taxon>Eukaryota</taxon>
        <taxon>Metazoa</taxon>
        <taxon>Porifera</taxon>
        <taxon>Demospongiae</taxon>
        <taxon>Heteroscleromorpha</taxon>
        <taxon>Haplosclerida</taxon>
        <taxon>Niphatidae</taxon>
        <taxon>Amphimedon</taxon>
    </lineage>
</organism>
<dbReference type="PROSITE" id="PS50297">
    <property type="entry name" value="ANK_REP_REGION"/>
    <property type="match status" value="2"/>
</dbReference>
<dbReference type="InterPro" id="IPR036770">
    <property type="entry name" value="Ankyrin_rpt-contain_sf"/>
</dbReference>
<keyword evidence="2 3" id="KW-0040">ANK repeat</keyword>
<accession>A0AAN0IQL2</accession>
<feature type="repeat" description="ANK" evidence="3">
    <location>
        <begin position="83"/>
        <end position="115"/>
    </location>
</feature>
<evidence type="ECO:0008006" key="6">
    <source>
        <dbReference type="Google" id="ProtNLM"/>
    </source>
</evidence>
<reference evidence="5" key="1">
    <citation type="journal article" date="2010" name="Nature">
        <title>The Amphimedon queenslandica genome and the evolution of animal complexity.</title>
        <authorList>
            <person name="Srivastava M."/>
            <person name="Simakov O."/>
            <person name="Chapman J."/>
            <person name="Fahey B."/>
            <person name="Gauthier M.E."/>
            <person name="Mitros T."/>
            <person name="Richards G.S."/>
            <person name="Conaco C."/>
            <person name="Dacre M."/>
            <person name="Hellsten U."/>
            <person name="Larroux C."/>
            <person name="Putnam N.H."/>
            <person name="Stanke M."/>
            <person name="Adamska M."/>
            <person name="Darling A."/>
            <person name="Degnan S.M."/>
            <person name="Oakley T.H."/>
            <person name="Plachetzki D.C."/>
            <person name="Zhai Y."/>
            <person name="Adamski M."/>
            <person name="Calcino A."/>
            <person name="Cummins S.F."/>
            <person name="Goodstein D.M."/>
            <person name="Harris C."/>
            <person name="Jackson D.J."/>
            <person name="Leys S.P."/>
            <person name="Shu S."/>
            <person name="Woodcroft B.J."/>
            <person name="Vervoort M."/>
            <person name="Kosik K.S."/>
            <person name="Manning G."/>
            <person name="Degnan B.M."/>
            <person name="Rokhsar D.S."/>
        </authorList>
    </citation>
    <scope>NUCLEOTIDE SEQUENCE [LARGE SCALE GENOMIC DNA]</scope>
</reference>
<reference evidence="4" key="2">
    <citation type="submission" date="2024-06" db="UniProtKB">
        <authorList>
            <consortium name="EnsemblMetazoa"/>
        </authorList>
    </citation>
    <scope>IDENTIFICATION</scope>
</reference>
<proteinExistence type="predicted"/>
<dbReference type="PROSITE" id="PS50088">
    <property type="entry name" value="ANK_REPEAT"/>
    <property type="match status" value="3"/>
</dbReference>
<dbReference type="SUPFAM" id="SSF48403">
    <property type="entry name" value="Ankyrin repeat"/>
    <property type="match status" value="1"/>
</dbReference>
<evidence type="ECO:0000256" key="3">
    <source>
        <dbReference type="PROSITE-ProRule" id="PRU00023"/>
    </source>
</evidence>
<feature type="repeat" description="ANK" evidence="3">
    <location>
        <begin position="27"/>
        <end position="59"/>
    </location>
</feature>
<evidence type="ECO:0000313" key="4">
    <source>
        <dbReference type="EnsemblMetazoa" id="XP_011407630.1"/>
    </source>
</evidence>
<dbReference type="SMART" id="SM00248">
    <property type="entry name" value="ANK"/>
    <property type="match status" value="3"/>
</dbReference>
<dbReference type="RefSeq" id="XP_011407630.1">
    <property type="nucleotide sequence ID" value="XM_011409328.1"/>
</dbReference>
<keyword evidence="1" id="KW-0677">Repeat</keyword>
<name>A0AAN0IQL2_AMPQE</name>
<sequence>MASAHNNISLIQMLLQANTNPHLKTLKGINALVIASYHGNYEVVQLLISKGVDYEHQQEDEGHIQIAELLLKENVNPNVQDKNGQNAFMLACGEGHAQIVELLLKKNFDPNVQETVASGWNAFMLACAEGHTQIVELLLKEKVDPSVQNKNGWNAFMM</sequence>
<evidence type="ECO:0000256" key="1">
    <source>
        <dbReference type="ARBA" id="ARBA00022737"/>
    </source>
</evidence>
<keyword evidence="5" id="KW-1185">Reference proteome</keyword>
<dbReference type="AlphaFoldDB" id="A0AAN0IQL2"/>
<protein>
    <recommendedName>
        <fullName evidence="6">Ankyrin</fullName>
    </recommendedName>
</protein>
<dbReference type="KEGG" id="aqu:105314903"/>
<dbReference type="PANTHER" id="PTHR24198">
    <property type="entry name" value="ANKYRIN REPEAT AND PROTEIN KINASE DOMAIN-CONTAINING PROTEIN"/>
    <property type="match status" value="1"/>
</dbReference>
<evidence type="ECO:0000313" key="5">
    <source>
        <dbReference type="Proteomes" id="UP000007879"/>
    </source>
</evidence>
<dbReference type="GeneID" id="105314903"/>
<dbReference type="PANTHER" id="PTHR24198:SF165">
    <property type="entry name" value="ANKYRIN REPEAT-CONTAINING PROTEIN-RELATED"/>
    <property type="match status" value="1"/>
</dbReference>
<dbReference type="EnsemblMetazoa" id="XM_011409328.1">
    <property type="protein sequence ID" value="XP_011407630.1"/>
    <property type="gene ID" value="LOC105314903"/>
</dbReference>
<dbReference type="Gene3D" id="1.25.40.20">
    <property type="entry name" value="Ankyrin repeat-containing domain"/>
    <property type="match status" value="2"/>
</dbReference>
<feature type="repeat" description="ANK" evidence="3">
    <location>
        <begin position="118"/>
        <end position="150"/>
    </location>
</feature>
<evidence type="ECO:0000256" key="2">
    <source>
        <dbReference type="ARBA" id="ARBA00023043"/>
    </source>
</evidence>
<dbReference type="Pfam" id="PF12796">
    <property type="entry name" value="Ank_2"/>
    <property type="match status" value="2"/>
</dbReference>
<dbReference type="Proteomes" id="UP000007879">
    <property type="component" value="Unassembled WGS sequence"/>
</dbReference>
<dbReference type="InterPro" id="IPR002110">
    <property type="entry name" value="Ankyrin_rpt"/>
</dbReference>